<dbReference type="GO" id="GO:0016558">
    <property type="term" value="P:protein import into peroxisome matrix"/>
    <property type="evidence" value="ECO:0007669"/>
    <property type="project" value="TreeGrafter"/>
</dbReference>
<evidence type="ECO:0000256" key="9">
    <source>
        <dbReference type="ARBA" id="ARBA00023136"/>
    </source>
</evidence>
<evidence type="ECO:0000256" key="5">
    <source>
        <dbReference type="ARBA" id="ARBA00022741"/>
    </source>
</evidence>
<comment type="catalytic activity">
    <reaction evidence="12">
        <text>ATP + H2O = ADP + phosphate + H(+)</text>
        <dbReference type="Rhea" id="RHEA:13065"/>
        <dbReference type="ChEBI" id="CHEBI:15377"/>
        <dbReference type="ChEBI" id="CHEBI:15378"/>
        <dbReference type="ChEBI" id="CHEBI:30616"/>
        <dbReference type="ChEBI" id="CHEBI:43474"/>
        <dbReference type="ChEBI" id="CHEBI:456216"/>
    </reaction>
    <physiologicalReaction direction="left-to-right" evidence="12">
        <dbReference type="Rhea" id="RHEA:13066"/>
    </physiologicalReaction>
</comment>
<evidence type="ECO:0000256" key="4">
    <source>
        <dbReference type="ARBA" id="ARBA00022593"/>
    </source>
</evidence>
<keyword evidence="8" id="KW-0653">Protein transport</keyword>
<feature type="compositionally biased region" description="Basic and acidic residues" evidence="13">
    <location>
        <begin position="272"/>
        <end position="282"/>
    </location>
</feature>
<dbReference type="Pfam" id="PF00004">
    <property type="entry name" value="AAA"/>
    <property type="match status" value="2"/>
</dbReference>
<dbReference type="PANTHER" id="PTHR23077:SF12">
    <property type="entry name" value="PEROXISOMAL ATPASE PEX1"/>
    <property type="match status" value="1"/>
</dbReference>
<feature type="domain" description="AAA+ ATPase" evidence="14">
    <location>
        <begin position="892"/>
        <end position="1028"/>
    </location>
</feature>
<evidence type="ECO:0000313" key="15">
    <source>
        <dbReference type="EMBL" id="KNZ62952.1"/>
    </source>
</evidence>
<evidence type="ECO:0000256" key="11">
    <source>
        <dbReference type="ARBA" id="ARBA00034532"/>
    </source>
</evidence>
<gene>
    <name evidence="15" type="ORF">VP01_1202g4</name>
</gene>
<comment type="similarity">
    <text evidence="2">Belongs to the AAA ATPase family.</text>
</comment>
<dbReference type="SUPFAM" id="SSF52540">
    <property type="entry name" value="P-loop containing nucleoside triphosphate hydrolases"/>
    <property type="match status" value="2"/>
</dbReference>
<dbReference type="Proteomes" id="UP000037035">
    <property type="component" value="Unassembled WGS sequence"/>
</dbReference>
<dbReference type="InterPro" id="IPR027417">
    <property type="entry name" value="P-loop_NTPase"/>
</dbReference>
<feature type="region of interest" description="Disordered" evidence="13">
    <location>
        <begin position="459"/>
        <end position="483"/>
    </location>
</feature>
<sequence>MGSSARRNRSIGTKYTIEKLLLRMTRQVSLRLCSLRSSLVNLPPILSSQLSSQGIVSFSFLPQSVGIELRQISKLSSKELDKSLFVGWTGLTASLNSERFAKPRSSVPRKDSGLWGSSALKSGLEFAESLELDEALASEMGWKENDRLSIKFHHRMSHATTVNVEPLTIDDWEILESNPQYLEDNILKQIRVLVESQKLLIWVYGKTLIQVKVTSVLPSPSHSDVERPLAPYLITNETEIIVSAKSRLDSSLQNSAQKNQILGDSKPVETATSREKHSQSANKRVDLKILPQAFSIALVTEDTSASNLGPSTMSQIPSQTDTIDGYPAVALNPLQFSQAENVFPTRLCSLALLLRPNQASSSKQTSTSAVPAPAPAEISLRHGLNKNPHKSKKQEAKPAFPIPNIADRVRIIPHAGVPFGFIYLPPKFRQRWFSSLTVGVDPRSSFQLDKSGDYEYVRIGPSKDASPGDNGQSDSNEAILPEDQPSAINKSEEYVLSRYSNNILYAFIFILLLGFADHLDVCERYLQNSLATAQLFTLGNYGTENHNRVPDFLRWFHYFNEISDPSLFYHFDVVPGLMIRGSSGSGKTSLVKTLIERVYLDHNTMMYSRYIDCGKHVDDRLNVLKLNFTEWFDDAAWHSPSMLVLDDLDQLLPAEPEVKPYIDYERILASGADSKLSSHKHIDSFRYRHLAEEFLSVAKAATKGKLVVLVSTCSSSVSIHNLLRSETHIFSETLDLKGLSRTSRREILTELIKLKASKSSLDISRIKLDALSSEKTEGYLPSDLKDLVDRAAHQAIIRSLKTSGGDPSKSVCRRAFLCELWMLISLELSDFETAQSGFVPISLRDVKLQKSTVNWSDIGGLAETRRILRETLEWPTKYPTIFANCPLRLRSGSVSLLLYGYPGCGKTLLASAIAKECGLNFINIKGPELLNKYIGASEQSVRDLFDRAQVAKPCVLFFDEFESIAPKRGHDSTGVTDRVVNQLLTQMDGAEGLEGVYVLAATSRPDLIDPALLRPGRLDKSLLCSMPTVEERHDILRAVSRALPLDGDLCFEEVAQLTEGFTGADLQALIYSAHLEVVHESINAKTTIEEKRKEGYDTKDSSHKLHWTEIQPHPHGSSKITDGAVRSRAEQEAITKRVSLIMCRLDLASISYCHTIEEVLENTTTEKTLTGELGRNRPSAPSPSQVRFTVVLGNNMIEMRHVRSALRNARPSVPAKELARLSRMSAVFFLYQNFVSSRSDGGLPGGEASDEIGGRASLM</sequence>
<dbReference type="GO" id="GO:0005778">
    <property type="term" value="C:peroxisomal membrane"/>
    <property type="evidence" value="ECO:0007669"/>
    <property type="project" value="TreeGrafter"/>
</dbReference>
<name>A0A0L6VQM7_9BASI</name>
<keyword evidence="5" id="KW-0547">Nucleotide-binding</keyword>
<dbReference type="InterPro" id="IPR003593">
    <property type="entry name" value="AAA+_ATPase"/>
</dbReference>
<dbReference type="SMART" id="SM00382">
    <property type="entry name" value="AAA"/>
    <property type="match status" value="2"/>
</dbReference>
<evidence type="ECO:0000256" key="13">
    <source>
        <dbReference type="SAM" id="MobiDB-lite"/>
    </source>
</evidence>
<evidence type="ECO:0000256" key="2">
    <source>
        <dbReference type="ARBA" id="ARBA00006914"/>
    </source>
</evidence>
<dbReference type="SUPFAM" id="SSF54585">
    <property type="entry name" value="Cdc48 domain 2-like"/>
    <property type="match status" value="1"/>
</dbReference>
<evidence type="ECO:0000259" key="14">
    <source>
        <dbReference type="SMART" id="SM00382"/>
    </source>
</evidence>
<dbReference type="InterPro" id="IPR029067">
    <property type="entry name" value="CDC48_domain_2-like_sf"/>
</dbReference>
<evidence type="ECO:0000256" key="1">
    <source>
        <dbReference type="ARBA" id="ARBA00004370"/>
    </source>
</evidence>
<feature type="region of interest" description="Disordered" evidence="13">
    <location>
        <begin position="255"/>
        <end position="282"/>
    </location>
</feature>
<dbReference type="EMBL" id="LAVV01002255">
    <property type="protein sequence ID" value="KNZ62952.1"/>
    <property type="molecule type" value="Genomic_DNA"/>
</dbReference>
<keyword evidence="3" id="KW-0813">Transport</keyword>
<organism evidence="15 16">
    <name type="scientific">Puccinia sorghi</name>
    <dbReference type="NCBI Taxonomy" id="27349"/>
    <lineage>
        <taxon>Eukaryota</taxon>
        <taxon>Fungi</taxon>
        <taxon>Dikarya</taxon>
        <taxon>Basidiomycota</taxon>
        <taxon>Pucciniomycotina</taxon>
        <taxon>Pucciniomycetes</taxon>
        <taxon>Pucciniales</taxon>
        <taxon>Pucciniaceae</taxon>
        <taxon>Puccinia</taxon>
    </lineage>
</organism>
<dbReference type="GO" id="GO:0016887">
    <property type="term" value="F:ATP hydrolysis activity"/>
    <property type="evidence" value="ECO:0007669"/>
    <property type="project" value="InterPro"/>
</dbReference>
<keyword evidence="16" id="KW-1185">Reference proteome</keyword>
<dbReference type="Gene3D" id="3.10.330.10">
    <property type="match status" value="1"/>
</dbReference>
<dbReference type="InterPro" id="IPR003960">
    <property type="entry name" value="ATPase_AAA_CS"/>
</dbReference>
<dbReference type="GO" id="GO:0005829">
    <property type="term" value="C:cytosol"/>
    <property type="evidence" value="ECO:0007669"/>
    <property type="project" value="TreeGrafter"/>
</dbReference>
<keyword evidence="4" id="KW-0962">Peroxisome biogenesis</keyword>
<reference evidence="15 16" key="1">
    <citation type="submission" date="2015-08" db="EMBL/GenBank/DDBJ databases">
        <title>Next Generation Sequencing and Analysis of the Genome of Puccinia sorghi L Schw, the Causal Agent of Maize Common Rust.</title>
        <authorList>
            <person name="Rochi L."/>
            <person name="Burguener G."/>
            <person name="Darino M."/>
            <person name="Turjanski A."/>
            <person name="Kreff E."/>
            <person name="Dieguez M.J."/>
            <person name="Sacco F."/>
        </authorList>
    </citation>
    <scope>NUCLEOTIDE SEQUENCE [LARGE SCALE GENOMIC DNA]</scope>
    <source>
        <strain evidence="15 16">RO10H11247</strain>
    </source>
</reference>
<dbReference type="GO" id="GO:0005524">
    <property type="term" value="F:ATP binding"/>
    <property type="evidence" value="ECO:0007669"/>
    <property type="project" value="UniProtKB-KW"/>
</dbReference>
<keyword evidence="6" id="KW-0378">Hydrolase</keyword>
<dbReference type="Gene3D" id="3.40.50.300">
    <property type="entry name" value="P-loop containing nucleotide triphosphate hydrolases"/>
    <property type="match status" value="2"/>
</dbReference>
<evidence type="ECO:0000256" key="12">
    <source>
        <dbReference type="ARBA" id="ARBA00048778"/>
    </source>
</evidence>
<dbReference type="FunFam" id="3.40.50.300:FF:000149">
    <property type="entry name" value="Nuclear valosin-containing protein-like"/>
    <property type="match status" value="1"/>
</dbReference>
<dbReference type="AlphaFoldDB" id="A0A0L6VQM7"/>
<evidence type="ECO:0000256" key="7">
    <source>
        <dbReference type="ARBA" id="ARBA00022840"/>
    </source>
</evidence>
<dbReference type="Pfam" id="PF17862">
    <property type="entry name" value="AAA_lid_3"/>
    <property type="match status" value="1"/>
</dbReference>
<dbReference type="InterPro" id="IPR003959">
    <property type="entry name" value="ATPase_AAA_core"/>
</dbReference>
<keyword evidence="9" id="KW-0472">Membrane</keyword>
<dbReference type="PROSITE" id="PS00674">
    <property type="entry name" value="AAA"/>
    <property type="match status" value="1"/>
</dbReference>
<proteinExistence type="inferred from homology"/>
<accession>A0A0L6VQM7</accession>
<evidence type="ECO:0000313" key="16">
    <source>
        <dbReference type="Proteomes" id="UP000037035"/>
    </source>
</evidence>
<dbReference type="InterPro" id="IPR041569">
    <property type="entry name" value="AAA_lid_3"/>
</dbReference>
<dbReference type="Gene3D" id="1.10.8.60">
    <property type="match status" value="2"/>
</dbReference>
<evidence type="ECO:0000256" key="8">
    <source>
        <dbReference type="ARBA" id="ARBA00022927"/>
    </source>
</evidence>
<feature type="domain" description="AAA+ ATPase" evidence="14">
    <location>
        <begin position="573"/>
        <end position="740"/>
    </location>
</feature>
<evidence type="ECO:0000256" key="6">
    <source>
        <dbReference type="ARBA" id="ARBA00022801"/>
    </source>
</evidence>
<protein>
    <recommendedName>
        <fullName evidence="11">Peroxisomal ATPase PEX1</fullName>
    </recommendedName>
    <alternativeName>
        <fullName evidence="10">Peroxin-1</fullName>
    </alternativeName>
</protein>
<dbReference type="Pfam" id="PF09262">
    <property type="entry name" value="PEX-1N"/>
    <property type="match status" value="1"/>
</dbReference>
<dbReference type="OrthoDB" id="2187at2759"/>
<dbReference type="STRING" id="27349.A0A0L6VQM7"/>
<evidence type="ECO:0000256" key="3">
    <source>
        <dbReference type="ARBA" id="ARBA00022448"/>
    </source>
</evidence>
<evidence type="ECO:0000256" key="10">
    <source>
        <dbReference type="ARBA" id="ARBA00032509"/>
    </source>
</evidence>
<dbReference type="CDD" id="cd19526">
    <property type="entry name" value="RecA-like_PEX1_r2"/>
    <property type="match status" value="1"/>
</dbReference>
<keyword evidence="7" id="KW-0067">ATP-binding</keyword>
<dbReference type="PANTHER" id="PTHR23077">
    <property type="entry name" value="AAA-FAMILY ATPASE"/>
    <property type="match status" value="1"/>
</dbReference>
<dbReference type="InterPro" id="IPR015342">
    <property type="entry name" value="PEX1-N_C-lobe"/>
</dbReference>
<dbReference type="InterPro" id="IPR050168">
    <property type="entry name" value="AAA_ATPase_domain"/>
</dbReference>
<dbReference type="VEuPathDB" id="FungiDB:VP01_1202g4"/>
<comment type="caution">
    <text evidence="15">The sequence shown here is derived from an EMBL/GenBank/DDBJ whole genome shotgun (WGS) entry which is preliminary data.</text>
</comment>
<comment type="subcellular location">
    <subcellularLocation>
        <location evidence="1">Membrane</location>
    </subcellularLocation>
</comment>